<evidence type="ECO:0000256" key="24">
    <source>
        <dbReference type="SAM" id="Phobius"/>
    </source>
</evidence>
<evidence type="ECO:0000256" key="15">
    <source>
        <dbReference type="ARBA" id="ARBA00022912"/>
    </source>
</evidence>
<dbReference type="InterPro" id="IPR050980">
    <property type="entry name" value="2C_sensor_his_kinase"/>
</dbReference>
<dbReference type="Pfam" id="PF02518">
    <property type="entry name" value="HATPase_c"/>
    <property type="match status" value="1"/>
</dbReference>
<dbReference type="Gene3D" id="3.30.565.10">
    <property type="entry name" value="Histidine kinase-like ATPase, C-terminal domain"/>
    <property type="match status" value="1"/>
</dbReference>
<dbReference type="EMBL" id="CADCUN010000234">
    <property type="protein sequence ID" value="CAA9402568.1"/>
    <property type="molecule type" value="Genomic_DNA"/>
</dbReference>
<dbReference type="EC" id="2.7.13.3" evidence="5"/>
<evidence type="ECO:0000256" key="20">
    <source>
        <dbReference type="ARBA" id="ARBA00023211"/>
    </source>
</evidence>
<dbReference type="PANTHER" id="PTHR44936">
    <property type="entry name" value="SENSOR PROTEIN CREC"/>
    <property type="match status" value="1"/>
</dbReference>
<dbReference type="PROSITE" id="PS50885">
    <property type="entry name" value="HAMP"/>
    <property type="match status" value="1"/>
</dbReference>
<dbReference type="SMART" id="SM00387">
    <property type="entry name" value="HATPase_c"/>
    <property type="match status" value="1"/>
</dbReference>
<dbReference type="PRINTS" id="PR00344">
    <property type="entry name" value="BCTRLSENSOR"/>
</dbReference>
<dbReference type="PANTHER" id="PTHR44936:SF9">
    <property type="entry name" value="SENSOR PROTEIN CREC"/>
    <property type="match status" value="1"/>
</dbReference>
<keyword evidence="17" id="KW-0902">Two-component regulatory system</keyword>
<feature type="transmembrane region" description="Helical" evidence="24">
    <location>
        <begin position="449"/>
        <end position="466"/>
    </location>
</feature>
<accession>A0A6J4P1R9</accession>
<dbReference type="GO" id="GO:0004721">
    <property type="term" value="F:phosphoprotein phosphatase activity"/>
    <property type="evidence" value="ECO:0007669"/>
    <property type="project" value="UniProtKB-KW"/>
</dbReference>
<dbReference type="CDD" id="cd00075">
    <property type="entry name" value="HATPase"/>
    <property type="match status" value="1"/>
</dbReference>
<dbReference type="Gene3D" id="1.10.287.130">
    <property type="match status" value="1"/>
</dbReference>
<dbReference type="Pfam" id="PF00512">
    <property type="entry name" value="HisKA"/>
    <property type="match status" value="1"/>
</dbReference>
<organism evidence="27">
    <name type="scientific">uncultured Nocardioides sp</name>
    <dbReference type="NCBI Taxonomy" id="198441"/>
    <lineage>
        <taxon>Bacteria</taxon>
        <taxon>Bacillati</taxon>
        <taxon>Actinomycetota</taxon>
        <taxon>Actinomycetes</taxon>
        <taxon>Propionibacteriales</taxon>
        <taxon>Nocardioidaceae</taxon>
        <taxon>Nocardioides</taxon>
        <taxon>environmental samples</taxon>
    </lineage>
</organism>
<protein>
    <recommendedName>
        <fullName evidence="21">Signal transduction histidine-protein kinase/phosphatase MprB</fullName>
        <ecNumber evidence="5">2.7.13.3</ecNumber>
    </recommendedName>
    <alternativeName>
        <fullName evidence="22">Mycobacterial persistence regulator B</fullName>
    </alternativeName>
</protein>
<dbReference type="InterPro" id="IPR004358">
    <property type="entry name" value="Sig_transdc_His_kin-like_C"/>
</dbReference>
<name>A0A6J4P1R9_9ACTN</name>
<feature type="transmembrane region" description="Helical" evidence="24">
    <location>
        <begin position="615"/>
        <end position="639"/>
    </location>
</feature>
<evidence type="ECO:0000313" key="27">
    <source>
        <dbReference type="EMBL" id="CAA9402568.1"/>
    </source>
</evidence>
<feature type="transmembrane region" description="Helical" evidence="24">
    <location>
        <begin position="731"/>
        <end position="751"/>
    </location>
</feature>
<evidence type="ECO:0000256" key="13">
    <source>
        <dbReference type="ARBA" id="ARBA00022840"/>
    </source>
</evidence>
<dbReference type="InterPro" id="IPR003594">
    <property type="entry name" value="HATPase_dom"/>
</dbReference>
<evidence type="ECO:0000256" key="5">
    <source>
        <dbReference type="ARBA" id="ARBA00012438"/>
    </source>
</evidence>
<keyword evidence="10" id="KW-0547">Nucleotide-binding</keyword>
<gene>
    <name evidence="27" type="ORF">AVDCRST_MAG60-2194</name>
</gene>
<feature type="transmembrane region" description="Helical" evidence="24">
    <location>
        <begin position="38"/>
        <end position="59"/>
    </location>
</feature>
<feature type="domain" description="Histidine kinase" evidence="25">
    <location>
        <begin position="120"/>
        <end position="329"/>
    </location>
</feature>
<comment type="cofactor">
    <cofactor evidence="3">
        <name>Mg(2+)</name>
        <dbReference type="ChEBI" id="CHEBI:18420"/>
    </cofactor>
</comment>
<proteinExistence type="predicted"/>
<evidence type="ECO:0000256" key="19">
    <source>
        <dbReference type="ARBA" id="ARBA00023026"/>
    </source>
</evidence>
<evidence type="ECO:0000256" key="9">
    <source>
        <dbReference type="ARBA" id="ARBA00022692"/>
    </source>
</evidence>
<feature type="transmembrane region" description="Helical" evidence="24">
    <location>
        <begin position="530"/>
        <end position="552"/>
    </location>
</feature>
<evidence type="ECO:0000256" key="4">
    <source>
        <dbReference type="ARBA" id="ARBA00004651"/>
    </source>
</evidence>
<dbReference type="SMART" id="SM00304">
    <property type="entry name" value="HAMP"/>
    <property type="match status" value="1"/>
</dbReference>
<dbReference type="InterPro" id="IPR036890">
    <property type="entry name" value="HATPase_C_sf"/>
</dbReference>
<evidence type="ECO:0000256" key="18">
    <source>
        <dbReference type="ARBA" id="ARBA00023016"/>
    </source>
</evidence>
<evidence type="ECO:0000256" key="22">
    <source>
        <dbReference type="ARBA" id="ARBA00041776"/>
    </source>
</evidence>
<dbReference type="GO" id="GO:0000155">
    <property type="term" value="F:phosphorelay sensor kinase activity"/>
    <property type="evidence" value="ECO:0007669"/>
    <property type="project" value="InterPro"/>
</dbReference>
<dbReference type="InterPro" id="IPR036097">
    <property type="entry name" value="HisK_dim/P_sf"/>
</dbReference>
<keyword evidence="11" id="KW-0418">Kinase</keyword>
<feature type="transmembrane region" description="Helical" evidence="24">
    <location>
        <begin position="689"/>
        <end position="711"/>
    </location>
</feature>
<dbReference type="Pfam" id="PF13687">
    <property type="entry name" value="DUF4153"/>
    <property type="match status" value="1"/>
</dbReference>
<keyword evidence="20" id="KW-0464">Manganese</keyword>
<evidence type="ECO:0000256" key="12">
    <source>
        <dbReference type="ARBA" id="ARBA00022801"/>
    </source>
</evidence>
<reference evidence="27" key="1">
    <citation type="submission" date="2020-02" db="EMBL/GenBank/DDBJ databases">
        <authorList>
            <person name="Meier V. D."/>
        </authorList>
    </citation>
    <scope>NUCLEOTIDE SEQUENCE</scope>
    <source>
        <strain evidence="27">AVDCRST_MAG60</strain>
    </source>
</reference>
<dbReference type="PROSITE" id="PS50109">
    <property type="entry name" value="HIS_KIN"/>
    <property type="match status" value="1"/>
</dbReference>
<evidence type="ECO:0000259" key="25">
    <source>
        <dbReference type="PROSITE" id="PS50109"/>
    </source>
</evidence>
<keyword evidence="8" id="KW-0808">Transferase</keyword>
<keyword evidence="13" id="KW-0067">ATP-binding</keyword>
<evidence type="ECO:0000256" key="17">
    <source>
        <dbReference type="ARBA" id="ARBA00023012"/>
    </source>
</evidence>
<evidence type="ECO:0000256" key="10">
    <source>
        <dbReference type="ARBA" id="ARBA00022741"/>
    </source>
</evidence>
<keyword evidence="7" id="KW-0597">Phosphoprotein</keyword>
<evidence type="ECO:0000256" key="6">
    <source>
        <dbReference type="ARBA" id="ARBA00022475"/>
    </source>
</evidence>
<dbReference type="Pfam" id="PF00672">
    <property type="entry name" value="HAMP"/>
    <property type="match status" value="1"/>
</dbReference>
<dbReference type="InterPro" id="IPR025291">
    <property type="entry name" value="DUF4153"/>
</dbReference>
<evidence type="ECO:0000256" key="16">
    <source>
        <dbReference type="ARBA" id="ARBA00022989"/>
    </source>
</evidence>
<keyword evidence="18" id="KW-0346">Stress response</keyword>
<evidence type="ECO:0000256" key="11">
    <source>
        <dbReference type="ARBA" id="ARBA00022777"/>
    </source>
</evidence>
<dbReference type="InterPro" id="IPR003660">
    <property type="entry name" value="HAMP_dom"/>
</dbReference>
<evidence type="ECO:0000259" key="26">
    <source>
        <dbReference type="PROSITE" id="PS50885"/>
    </source>
</evidence>
<dbReference type="InterPro" id="IPR005467">
    <property type="entry name" value="His_kinase_dom"/>
</dbReference>
<feature type="region of interest" description="Disordered" evidence="23">
    <location>
        <begin position="324"/>
        <end position="349"/>
    </location>
</feature>
<dbReference type="CDD" id="cd00082">
    <property type="entry name" value="HisKA"/>
    <property type="match status" value="1"/>
</dbReference>
<dbReference type="Gene3D" id="6.10.340.10">
    <property type="match status" value="1"/>
</dbReference>
<feature type="domain" description="HAMP" evidence="26">
    <location>
        <begin position="60"/>
        <end position="112"/>
    </location>
</feature>
<keyword evidence="6" id="KW-1003">Cell membrane</keyword>
<comment type="subcellular location">
    <subcellularLocation>
        <location evidence="4">Cell membrane</location>
        <topology evidence="4">Multi-pass membrane protein</topology>
    </subcellularLocation>
</comment>
<sequence>MLTLLDAFTSIKVKLGALVAVSVVVVALLATLGSSAGVPVWLSLPVAVLLTLGVTQLLAAGMTAPLRDMTEVAQRMARGDYSGRVRTTSADEVGRLAAVFNQMADDLALVEAERRDLIATVSHELRTPLAAMIAVLENLADGVVPADGEHLDGALAQAERLRQLVTDLLDLSRLEAGVTRLQTAEVPVRALVADCVAEVTAAGRTGEFEVSVPDDLVVGADGARLRQLLINVLDNAARHAPAGSPVLIAAGRGPTTWWLTVADEGPGVAAQDRERVFQRFGTDATGGGTGLGLAVARWVAQLHGGTLRFTDPERGAPGALLRLELPDPSDTRTSTVLPEEPPVPAAPPENPAVPAAAVSSWPVPAAMAGQGIAGPAGAVAPPGMDSVFGRLWPEPPGLPGLRVVVACVLVGVLAGAAMTFTAPGLSWVLVLLGAGLAAYVTARHRRNAFTILCTVLASLLVLPLMLRDAEGVVVLGVFAAAGAFLIGVTDARTPAGFLLAGMSWPLSSLRGLPWFGRALRVVGTGGRAPAVVRTVVVSSIGMAVFGALFASADPLFATWVDALVPTLSFNDLITRVFVGCLVFALTLAAAYLALNPSRVEPERRASEPLGNRFEWLVPVLVVDAVFGLFLAAQATAVFGGHDYVEQTTGLTYADYVHQGFGQLTLATVLTLFVVWAAARKVRDDVTDRLWMRASLGLLCLLTLVVVASALHRMHVYQEAYGFTTLRLTVDVFEGWLGVVIVLVMVVGGLGYGRWLPRLALVTGAAALLGLALLNPDAWVAGHNIDRYEATGELDLVYLQSLSADAAPVIAERLPADAAACALRRLPYSSLSEENDDPLAWNLSRTRAQRVVATLDPAYALTASTGPEDPCGPVIDAYAPDTAR</sequence>
<keyword evidence="24" id="KW-0472">Membrane</keyword>
<comment type="cofactor">
    <cofactor evidence="2">
        <name>Mn(2+)</name>
        <dbReference type="ChEBI" id="CHEBI:29035"/>
    </cofactor>
</comment>
<dbReference type="AlphaFoldDB" id="A0A6J4P1R9"/>
<dbReference type="SMART" id="SM00388">
    <property type="entry name" value="HisKA"/>
    <property type="match status" value="1"/>
</dbReference>
<evidence type="ECO:0000256" key="23">
    <source>
        <dbReference type="SAM" id="MobiDB-lite"/>
    </source>
</evidence>
<keyword evidence="12" id="KW-0378">Hydrolase</keyword>
<comment type="catalytic activity">
    <reaction evidence="1">
        <text>ATP + protein L-histidine = ADP + protein N-phospho-L-histidine.</text>
        <dbReference type="EC" id="2.7.13.3"/>
    </reaction>
</comment>
<feature type="transmembrane region" description="Helical" evidence="24">
    <location>
        <begin position="659"/>
        <end position="677"/>
    </location>
</feature>
<dbReference type="CDD" id="cd06225">
    <property type="entry name" value="HAMP"/>
    <property type="match status" value="1"/>
</dbReference>
<evidence type="ECO:0000256" key="8">
    <source>
        <dbReference type="ARBA" id="ARBA00022679"/>
    </source>
</evidence>
<evidence type="ECO:0000256" key="14">
    <source>
        <dbReference type="ARBA" id="ARBA00022842"/>
    </source>
</evidence>
<dbReference type="SUPFAM" id="SSF158472">
    <property type="entry name" value="HAMP domain-like"/>
    <property type="match status" value="1"/>
</dbReference>
<dbReference type="GO" id="GO:0005886">
    <property type="term" value="C:plasma membrane"/>
    <property type="evidence" value="ECO:0007669"/>
    <property type="project" value="UniProtKB-SubCell"/>
</dbReference>
<dbReference type="SUPFAM" id="SSF47384">
    <property type="entry name" value="Homodimeric domain of signal transducing histidine kinase"/>
    <property type="match status" value="1"/>
</dbReference>
<feature type="transmembrane region" description="Helical" evidence="24">
    <location>
        <begin position="758"/>
        <end position="778"/>
    </location>
</feature>
<dbReference type="InterPro" id="IPR003661">
    <property type="entry name" value="HisK_dim/P_dom"/>
</dbReference>
<keyword evidence="15" id="KW-0904">Protein phosphatase</keyword>
<feature type="transmembrane region" description="Helical" evidence="24">
    <location>
        <begin position="424"/>
        <end position="442"/>
    </location>
</feature>
<evidence type="ECO:0000256" key="2">
    <source>
        <dbReference type="ARBA" id="ARBA00001936"/>
    </source>
</evidence>
<keyword evidence="19" id="KW-0843">Virulence</keyword>
<keyword evidence="9 24" id="KW-0812">Transmembrane</keyword>
<evidence type="ECO:0000256" key="7">
    <source>
        <dbReference type="ARBA" id="ARBA00022553"/>
    </source>
</evidence>
<keyword evidence="14" id="KW-0460">Magnesium</keyword>
<dbReference type="GO" id="GO:0005524">
    <property type="term" value="F:ATP binding"/>
    <property type="evidence" value="ECO:0007669"/>
    <property type="project" value="UniProtKB-KW"/>
</dbReference>
<evidence type="ECO:0000256" key="1">
    <source>
        <dbReference type="ARBA" id="ARBA00000085"/>
    </source>
</evidence>
<feature type="transmembrane region" description="Helical" evidence="24">
    <location>
        <begin position="12"/>
        <end position="32"/>
    </location>
</feature>
<dbReference type="SUPFAM" id="SSF55874">
    <property type="entry name" value="ATPase domain of HSP90 chaperone/DNA topoisomerase II/histidine kinase"/>
    <property type="match status" value="1"/>
</dbReference>
<evidence type="ECO:0000256" key="3">
    <source>
        <dbReference type="ARBA" id="ARBA00001946"/>
    </source>
</evidence>
<keyword evidence="16 24" id="KW-1133">Transmembrane helix</keyword>
<feature type="transmembrane region" description="Helical" evidence="24">
    <location>
        <begin position="472"/>
        <end position="489"/>
    </location>
</feature>
<feature type="compositionally biased region" description="Pro residues" evidence="23">
    <location>
        <begin position="339"/>
        <end position="349"/>
    </location>
</feature>
<feature type="transmembrane region" description="Helical" evidence="24">
    <location>
        <begin position="572"/>
        <end position="594"/>
    </location>
</feature>
<evidence type="ECO:0000256" key="21">
    <source>
        <dbReference type="ARBA" id="ARBA00040454"/>
    </source>
</evidence>